<evidence type="ECO:0000259" key="3">
    <source>
        <dbReference type="Pfam" id="PF00501"/>
    </source>
</evidence>
<evidence type="ECO:0000313" key="5">
    <source>
        <dbReference type="EMBL" id="ADG89217.1"/>
    </source>
</evidence>
<dbReference type="Pfam" id="PF13193">
    <property type="entry name" value="AMP-binding_C"/>
    <property type="match status" value="1"/>
</dbReference>
<dbReference type="CDD" id="cd12119">
    <property type="entry name" value="ttLC_FACS_AlkK_like"/>
    <property type="match status" value="1"/>
</dbReference>
<dbReference type="PROSITE" id="PS00455">
    <property type="entry name" value="AMP_BINDING"/>
    <property type="match status" value="1"/>
</dbReference>
<dbReference type="InterPro" id="IPR050237">
    <property type="entry name" value="ATP-dep_AMP-bd_enzyme"/>
</dbReference>
<dbReference type="eggNOG" id="COG0318">
    <property type="taxonomic scope" value="Bacteria"/>
</dbReference>
<keyword evidence="2 5" id="KW-0436">Ligase</keyword>
<accession>D6Y4P1</accession>
<evidence type="ECO:0000313" key="6">
    <source>
        <dbReference type="Proteomes" id="UP000006640"/>
    </source>
</evidence>
<proteinExistence type="inferred from homology"/>
<dbReference type="OrthoDB" id="9803968at2"/>
<dbReference type="Proteomes" id="UP000006640">
    <property type="component" value="Chromosome"/>
</dbReference>
<dbReference type="Gene3D" id="3.30.300.30">
    <property type="match status" value="1"/>
</dbReference>
<comment type="similarity">
    <text evidence="1">Belongs to the ATP-dependent AMP-binding enzyme family.</text>
</comment>
<dbReference type="GO" id="GO:0016877">
    <property type="term" value="F:ligase activity, forming carbon-sulfur bonds"/>
    <property type="evidence" value="ECO:0007669"/>
    <property type="project" value="UniProtKB-ARBA"/>
</dbReference>
<dbReference type="NCBIfam" id="NF004837">
    <property type="entry name" value="PRK06187.1"/>
    <property type="match status" value="1"/>
</dbReference>
<dbReference type="InterPro" id="IPR020845">
    <property type="entry name" value="AMP-binding_CS"/>
</dbReference>
<name>D6Y4P1_THEBD</name>
<dbReference type="AlphaFoldDB" id="D6Y4P1"/>
<dbReference type="STRING" id="469371.Tbis_2515"/>
<dbReference type="KEGG" id="tbi:Tbis_2515"/>
<dbReference type="SUPFAM" id="SSF56801">
    <property type="entry name" value="Acetyl-CoA synthetase-like"/>
    <property type="match status" value="1"/>
</dbReference>
<dbReference type="FunFam" id="3.30.300.30:FF:000008">
    <property type="entry name" value="2,3-dihydroxybenzoate-AMP ligase"/>
    <property type="match status" value="1"/>
</dbReference>
<dbReference type="InterPro" id="IPR025110">
    <property type="entry name" value="AMP-bd_C"/>
</dbReference>
<evidence type="ECO:0000256" key="1">
    <source>
        <dbReference type="ARBA" id="ARBA00006432"/>
    </source>
</evidence>
<sequence>MPEYPLVLTKFLLRARDFFPGKEIVSYGDEVVRYTYADYAQRVHRLAGALTELGVGRGDRVATFAWNHHRHLELYFAVPAVGAVLHTLNIRLSQDDIGYILDHAGDRVVFVDESLLPQIRPVLDARPAIKVVVMRDRPGDGPDGYPGYEELLARARPVTEFPPTAEEELAVLCYTSGTTGRPKGVPYTHRTLFLHTFAACLADGHAISERDTVLHVVPMFHANAWGVPFAATMVGAKQVLPGARPTPERIAELIEREGVTYTGMVPTVAADLLRHVKETGRRVSTLRALVLGGSPPSPALVRELEQVLKVPVYQGWGMTELSPMASYGRITAGEDDGAADITQGRLLPGLEWKLLDDADRELPWDGTSRGELVIRGPWAATRYYRDESPESFWNGWLRTGDIATIDPAGRLRIVDRKKDLIKSGGEWISPADLEAALLEHPEVGEAAVVGVQHPRWQERPVALVVPREGHRVDEEALRRSLADRFARWWQPDRILVVDELPRTGVGKIDKRALRRRYARILLDERPG</sequence>
<dbReference type="InterPro" id="IPR045851">
    <property type="entry name" value="AMP-bd_C_sf"/>
</dbReference>
<dbReference type="Gene3D" id="3.40.50.12780">
    <property type="entry name" value="N-terminal domain of ligase-like"/>
    <property type="match status" value="1"/>
</dbReference>
<dbReference type="PANTHER" id="PTHR43767:SF11">
    <property type="entry name" value="MEDIUM-CHAIN-FATTY-ACID--COA LIGASE"/>
    <property type="match status" value="1"/>
</dbReference>
<feature type="domain" description="AMP-binding enzyme C-terminal" evidence="4">
    <location>
        <begin position="433"/>
        <end position="507"/>
    </location>
</feature>
<evidence type="ECO:0000259" key="4">
    <source>
        <dbReference type="Pfam" id="PF13193"/>
    </source>
</evidence>
<dbReference type="EMBL" id="CP001874">
    <property type="protein sequence ID" value="ADG89217.1"/>
    <property type="molecule type" value="Genomic_DNA"/>
</dbReference>
<dbReference type="HOGENOM" id="CLU_000022_59_5_11"/>
<dbReference type="InterPro" id="IPR042099">
    <property type="entry name" value="ANL_N_sf"/>
</dbReference>
<dbReference type="PANTHER" id="PTHR43767">
    <property type="entry name" value="LONG-CHAIN-FATTY-ACID--COA LIGASE"/>
    <property type="match status" value="1"/>
</dbReference>
<keyword evidence="6" id="KW-1185">Reference proteome</keyword>
<protein>
    <submittedName>
        <fullName evidence="5">AMP-dependent synthetase and ligase</fullName>
    </submittedName>
</protein>
<dbReference type="InterPro" id="IPR000873">
    <property type="entry name" value="AMP-dep_synth/lig_dom"/>
</dbReference>
<dbReference type="RefSeq" id="WP_013132750.1">
    <property type="nucleotide sequence ID" value="NC_014165.1"/>
</dbReference>
<gene>
    <name evidence="5" type="ordered locus">Tbis_2515</name>
</gene>
<feature type="domain" description="AMP-dependent synthetase/ligase" evidence="3">
    <location>
        <begin position="19"/>
        <end position="384"/>
    </location>
</feature>
<organism evidence="5 6">
    <name type="scientific">Thermobispora bispora (strain ATCC 19993 / DSM 43833 / CBS 139.67 / JCM 10125 / KCTC 9307 / NBRC 14880 / R51)</name>
    <dbReference type="NCBI Taxonomy" id="469371"/>
    <lineage>
        <taxon>Bacteria</taxon>
        <taxon>Bacillati</taxon>
        <taxon>Actinomycetota</taxon>
        <taxon>Actinomycetes</taxon>
        <taxon>Streptosporangiales</taxon>
        <taxon>Streptosporangiaceae</taxon>
        <taxon>Thermobispora</taxon>
    </lineage>
</organism>
<dbReference type="Pfam" id="PF00501">
    <property type="entry name" value="AMP-binding"/>
    <property type="match status" value="1"/>
</dbReference>
<reference evidence="5 6" key="1">
    <citation type="submission" date="2010-01" db="EMBL/GenBank/DDBJ databases">
        <title>The complete genome of Thermobispora bispora DSM 43833.</title>
        <authorList>
            <consortium name="US DOE Joint Genome Institute (JGI-PGF)"/>
            <person name="Lucas S."/>
            <person name="Copeland A."/>
            <person name="Lapidus A."/>
            <person name="Glavina del Rio T."/>
            <person name="Dalin E."/>
            <person name="Tice H."/>
            <person name="Bruce D."/>
            <person name="Goodwin L."/>
            <person name="Pitluck S."/>
            <person name="Kyrpides N."/>
            <person name="Mavromatis K."/>
            <person name="Ivanova N."/>
            <person name="Mikhailova N."/>
            <person name="Chertkov O."/>
            <person name="Brettin T."/>
            <person name="Detter J.C."/>
            <person name="Han C."/>
            <person name="Larimer F."/>
            <person name="Land M."/>
            <person name="Hauser L."/>
            <person name="Markowitz V."/>
            <person name="Cheng J.-F."/>
            <person name="Hugenholtz P."/>
            <person name="Woyke T."/>
            <person name="Wu D."/>
            <person name="Jando M."/>
            <person name="Schneider S."/>
            <person name="Klenk H.-P."/>
            <person name="Eisen J.A."/>
        </authorList>
    </citation>
    <scope>NUCLEOTIDE SEQUENCE [LARGE SCALE GENOMIC DNA]</scope>
    <source>
        <strain evidence="6">ATCC 19993 / DSM 43833 / CBS 139.67 / JCM 10125 / KCTC 9307 / NBRC 14880 / R51</strain>
    </source>
</reference>
<evidence type="ECO:0000256" key="2">
    <source>
        <dbReference type="ARBA" id="ARBA00022598"/>
    </source>
</evidence>